<accession>M4BGW5</accession>
<dbReference type="EMBL" id="JH598246">
    <property type="status" value="NOT_ANNOTATED_CDS"/>
    <property type="molecule type" value="Genomic_DNA"/>
</dbReference>
<evidence type="ECO:0000256" key="5">
    <source>
        <dbReference type="SAM" id="SignalP"/>
    </source>
</evidence>
<keyword evidence="3" id="KW-0964">Secreted</keyword>
<keyword evidence="5" id="KW-0732">Signal</keyword>
<proteinExistence type="inferred from homology"/>
<dbReference type="Pfam" id="PF16810">
    <property type="entry name" value="RXLR"/>
    <property type="match status" value="1"/>
</dbReference>
<dbReference type="HOGENOM" id="CLU_587218_0_0_1"/>
<dbReference type="InParanoid" id="M4BGW5"/>
<reference evidence="6" key="2">
    <citation type="submission" date="2015-06" db="UniProtKB">
        <authorList>
            <consortium name="EnsemblProtists"/>
        </authorList>
    </citation>
    <scope>IDENTIFICATION</scope>
    <source>
        <strain evidence="6">Emoy2</strain>
    </source>
</reference>
<keyword evidence="7" id="KW-1185">Reference proteome</keyword>
<feature type="signal peptide" evidence="5">
    <location>
        <begin position="1"/>
        <end position="19"/>
    </location>
</feature>
<evidence type="ECO:0000313" key="6">
    <source>
        <dbReference type="EnsemblProtists" id="HpaP805640"/>
    </source>
</evidence>
<dbReference type="Proteomes" id="UP000011713">
    <property type="component" value="Unassembled WGS sequence"/>
</dbReference>
<evidence type="ECO:0000256" key="4">
    <source>
        <dbReference type="SAM" id="MobiDB-lite"/>
    </source>
</evidence>
<feature type="compositionally biased region" description="Basic and acidic residues" evidence="4">
    <location>
        <begin position="55"/>
        <end position="67"/>
    </location>
</feature>
<feature type="compositionally biased region" description="Polar residues" evidence="4">
    <location>
        <begin position="37"/>
        <end position="47"/>
    </location>
</feature>
<evidence type="ECO:0000256" key="3">
    <source>
        <dbReference type="ARBA" id="ARBA00022525"/>
    </source>
</evidence>
<dbReference type="EnsemblProtists" id="HpaT805640">
    <property type="protein sequence ID" value="HpaP805640"/>
    <property type="gene ID" value="HpaG805640"/>
</dbReference>
<evidence type="ECO:0000256" key="2">
    <source>
        <dbReference type="ARBA" id="ARBA00010400"/>
    </source>
</evidence>
<evidence type="ECO:0000313" key="7">
    <source>
        <dbReference type="Proteomes" id="UP000011713"/>
    </source>
</evidence>
<dbReference type="eggNOG" id="ENOG502SWCI">
    <property type="taxonomic scope" value="Eukaryota"/>
</dbReference>
<organism evidence="6 7">
    <name type="scientific">Hyaloperonospora arabidopsidis (strain Emoy2)</name>
    <name type="common">Downy mildew agent</name>
    <name type="synonym">Peronospora arabidopsidis</name>
    <dbReference type="NCBI Taxonomy" id="559515"/>
    <lineage>
        <taxon>Eukaryota</taxon>
        <taxon>Sar</taxon>
        <taxon>Stramenopiles</taxon>
        <taxon>Oomycota</taxon>
        <taxon>Peronosporomycetes</taxon>
        <taxon>Peronosporales</taxon>
        <taxon>Peronosporaceae</taxon>
        <taxon>Hyaloperonospora</taxon>
    </lineage>
</organism>
<name>M4BGW5_HYAAE</name>
<dbReference type="VEuPathDB" id="FungiDB:HpaG805640"/>
<feature type="region of interest" description="Disordered" evidence="4">
    <location>
        <begin position="37"/>
        <end position="72"/>
    </location>
</feature>
<dbReference type="InterPro" id="IPR031825">
    <property type="entry name" value="RXLR"/>
</dbReference>
<dbReference type="AlphaFoldDB" id="M4BGW5"/>
<evidence type="ECO:0008006" key="8">
    <source>
        <dbReference type="Google" id="ProtNLM"/>
    </source>
</evidence>
<feature type="chain" id="PRO_5004048718" description="RxLR effector candidate protein" evidence="5">
    <location>
        <begin position="20"/>
        <end position="467"/>
    </location>
</feature>
<sequence>MHLSYIIAVLVSVGTTVQAISESQQLEPSAVVTTNAAQSVESTQSDPRVSKRSLRVQEQEEDKKDGNDDTYGYGFSSINEERAVPPSIVGEVTKRIGMEAPDAVTTALTAMNKLDDLHALKSLELSAGAQAGTPSAQDVAKITLLRNKVDVRRNNAATMDAISAGKGVLNPHGDLTTSLQYADAVSMYKSLFHEKTGMSMPRFREFFAKNAPAAYKDLDADTIYSTYHLNKLRKELDPKTDAKLYSTGKVVLDKIEKNPIALKHFGLLKDTESQPTQSVMFNSASIVGTIDEKMEAVGLLIRARGLTKSLQQKKAAQELAQKIAPATKSDDITKWVDANGRSAVTWKWDMSIMKQKAGIGPKTARDSDAYKKLNGLIMARLADKGKAKKNTVRFQEIQDVKILLKKNKIAQALLPEAVQSLKTRGEFETKILGSIATPTDKDKTDATAAAALLIRARHLWSQLQHGI</sequence>
<protein>
    <recommendedName>
        <fullName evidence="8">RxLR effector candidate protein</fullName>
    </recommendedName>
</protein>
<reference evidence="7" key="1">
    <citation type="journal article" date="2010" name="Science">
        <title>Signatures of adaptation to obligate biotrophy in the Hyaloperonospora arabidopsidis genome.</title>
        <authorList>
            <person name="Baxter L."/>
            <person name="Tripathy S."/>
            <person name="Ishaque N."/>
            <person name="Boot N."/>
            <person name="Cabral A."/>
            <person name="Kemen E."/>
            <person name="Thines M."/>
            <person name="Ah-Fong A."/>
            <person name="Anderson R."/>
            <person name="Badejoko W."/>
            <person name="Bittner-Eddy P."/>
            <person name="Boore J.L."/>
            <person name="Chibucos M.C."/>
            <person name="Coates M."/>
            <person name="Dehal P."/>
            <person name="Delehaunty K."/>
            <person name="Dong S."/>
            <person name="Downton P."/>
            <person name="Dumas B."/>
            <person name="Fabro G."/>
            <person name="Fronick C."/>
            <person name="Fuerstenberg S.I."/>
            <person name="Fulton L."/>
            <person name="Gaulin E."/>
            <person name="Govers F."/>
            <person name="Hughes L."/>
            <person name="Humphray S."/>
            <person name="Jiang R.H."/>
            <person name="Judelson H."/>
            <person name="Kamoun S."/>
            <person name="Kyung K."/>
            <person name="Meijer H."/>
            <person name="Minx P."/>
            <person name="Morris P."/>
            <person name="Nelson J."/>
            <person name="Phuntumart V."/>
            <person name="Qutob D."/>
            <person name="Rehmany A."/>
            <person name="Rougon-Cardoso A."/>
            <person name="Ryden P."/>
            <person name="Torto-Alalibo T."/>
            <person name="Studholme D."/>
            <person name="Wang Y."/>
            <person name="Win J."/>
            <person name="Wood J."/>
            <person name="Clifton S.W."/>
            <person name="Rogers J."/>
            <person name="Van den Ackerveken G."/>
            <person name="Jones J.D."/>
            <person name="McDowell J.M."/>
            <person name="Beynon J."/>
            <person name="Tyler B.M."/>
        </authorList>
    </citation>
    <scope>NUCLEOTIDE SEQUENCE [LARGE SCALE GENOMIC DNA]</scope>
    <source>
        <strain evidence="7">Emoy2</strain>
    </source>
</reference>
<comment type="similarity">
    <text evidence="2">Belongs to the RxLR effector family.</text>
</comment>
<comment type="subcellular location">
    <subcellularLocation>
        <location evidence="1">Secreted</location>
    </subcellularLocation>
</comment>
<evidence type="ECO:0000256" key="1">
    <source>
        <dbReference type="ARBA" id="ARBA00004613"/>
    </source>
</evidence>